<evidence type="ECO:0000313" key="2">
    <source>
        <dbReference type="Proteomes" id="UP000016560"/>
    </source>
</evidence>
<dbReference type="EMBL" id="BATI01000005">
    <property type="protein sequence ID" value="GAD61328.1"/>
    <property type="molecule type" value="Genomic_DNA"/>
</dbReference>
<dbReference type="OrthoDB" id="6964411at2"/>
<name>U3B360_AQUA1</name>
<sequence length="111" mass="13034">MVDQTAQLYKLAITPSGRRLWTYLAAILVVTEMDQGKPFQLRRFLKNFQTHLDGRRIERVPEGFRLTRIGQDYFQDRYRVGNPQHIERAEVERMISSIRTGRGEGDWVPLA</sequence>
<proteinExistence type="predicted"/>
<protein>
    <submittedName>
        <fullName evidence="1">Uncharacterized protein</fullName>
    </submittedName>
</protein>
<keyword evidence="2" id="KW-1185">Reference proteome</keyword>
<gene>
    <name evidence="1" type="ORF">PA6_005_02170</name>
</gene>
<organism evidence="1 2">
    <name type="scientific">Aquipseudomonas alcaligenes (strain ATCC 14909 / DSM 50342 / CCUG 1425 / JCM 20561 / NBRC 14159 / NCIMB 9945 / NCTC 10367 / 1577)</name>
    <name type="common">Pseudomonas alcaligenes</name>
    <dbReference type="NCBI Taxonomy" id="1215092"/>
    <lineage>
        <taxon>Bacteria</taxon>
        <taxon>Pseudomonadati</taxon>
        <taxon>Pseudomonadota</taxon>
        <taxon>Gammaproteobacteria</taxon>
        <taxon>Pseudomonadales</taxon>
        <taxon>Pseudomonadaceae</taxon>
        <taxon>Aquipseudomonas</taxon>
    </lineage>
</organism>
<accession>U3B360</accession>
<dbReference type="Proteomes" id="UP000016560">
    <property type="component" value="Unassembled WGS sequence"/>
</dbReference>
<dbReference type="AlphaFoldDB" id="U3B360"/>
<comment type="caution">
    <text evidence="1">The sequence shown here is derived from an EMBL/GenBank/DDBJ whole genome shotgun (WGS) entry which is preliminary data.</text>
</comment>
<dbReference type="RefSeq" id="WP_021699422.1">
    <property type="nucleotide sequence ID" value="NZ_BATI01000005.1"/>
</dbReference>
<reference evidence="1" key="1">
    <citation type="submission" date="2024-09" db="EMBL/GenBank/DDBJ databases">
        <title>Whole genome shotgun sequence of Pseudomonas alcaligenes NBRC 14159.</title>
        <authorList>
            <person name="Yoshida I."/>
            <person name="Hosoyama A."/>
            <person name="Tsuchikane K."/>
            <person name="Noguchi M."/>
            <person name="Hirakata S."/>
            <person name="Ando Y."/>
            <person name="Ohji S."/>
            <person name="Yamazoe A."/>
            <person name="Yamazaki S."/>
            <person name="Fujita N."/>
        </authorList>
    </citation>
    <scope>NUCLEOTIDE SEQUENCE</scope>
    <source>
        <strain evidence="1">NBRC 14159</strain>
    </source>
</reference>
<evidence type="ECO:0000313" key="1">
    <source>
        <dbReference type="EMBL" id="GAD61328.1"/>
    </source>
</evidence>